<reference evidence="1 2" key="1">
    <citation type="journal article" date="2021" name="BMC Biol.">
        <title>Horizontally acquired antibacterial genes associated with adaptive radiation of ladybird beetles.</title>
        <authorList>
            <person name="Li H.S."/>
            <person name="Tang X.F."/>
            <person name="Huang Y.H."/>
            <person name="Xu Z.Y."/>
            <person name="Chen M.L."/>
            <person name="Du X.Y."/>
            <person name="Qiu B.Y."/>
            <person name="Chen P.T."/>
            <person name="Zhang W."/>
            <person name="Slipinski A."/>
            <person name="Escalona H.E."/>
            <person name="Waterhouse R.M."/>
            <person name="Zwick A."/>
            <person name="Pang H."/>
        </authorList>
    </citation>
    <scope>NUCLEOTIDE SEQUENCE [LARGE SCALE GENOMIC DNA]</scope>
    <source>
        <strain evidence="1">SYSU2018</strain>
    </source>
</reference>
<comment type="caution">
    <text evidence="1">The sequence shown here is derived from an EMBL/GenBank/DDBJ whole genome shotgun (WGS) entry which is preliminary data.</text>
</comment>
<evidence type="ECO:0000313" key="2">
    <source>
        <dbReference type="Proteomes" id="UP001516400"/>
    </source>
</evidence>
<organism evidence="1 2">
    <name type="scientific">Cryptolaemus montrouzieri</name>
    <dbReference type="NCBI Taxonomy" id="559131"/>
    <lineage>
        <taxon>Eukaryota</taxon>
        <taxon>Metazoa</taxon>
        <taxon>Ecdysozoa</taxon>
        <taxon>Arthropoda</taxon>
        <taxon>Hexapoda</taxon>
        <taxon>Insecta</taxon>
        <taxon>Pterygota</taxon>
        <taxon>Neoptera</taxon>
        <taxon>Endopterygota</taxon>
        <taxon>Coleoptera</taxon>
        <taxon>Polyphaga</taxon>
        <taxon>Cucujiformia</taxon>
        <taxon>Coccinelloidea</taxon>
        <taxon>Coccinellidae</taxon>
        <taxon>Scymninae</taxon>
        <taxon>Scymnini</taxon>
        <taxon>Cryptolaemus</taxon>
    </lineage>
</organism>
<sequence length="173" mass="20000">MRIRIIEKIRHNQRKKIFALATFLDPKYKFGVFDEEGKNEIKSDVLGACQRINQKYSEDRTELNDETPIVIGDEINLESDEEAPIVEYVISKKPSPNLWKCLEDIKSASGSDNTGMNEDSVLSTSVSQEIEAYIKIFSEFGNIYDPNRSRLLPQNGEKIVFLHHNLRKLNFKY</sequence>
<proteinExistence type="predicted"/>
<dbReference type="AlphaFoldDB" id="A0ABD2NEI8"/>
<evidence type="ECO:0000313" key="1">
    <source>
        <dbReference type="EMBL" id="KAL3276829.1"/>
    </source>
</evidence>
<keyword evidence="2" id="KW-1185">Reference proteome</keyword>
<accession>A0ABD2NEI8</accession>
<name>A0ABD2NEI8_9CUCU</name>
<protein>
    <submittedName>
        <fullName evidence="1">Uncharacterized protein</fullName>
    </submittedName>
</protein>
<dbReference type="EMBL" id="JABFTP020000103">
    <property type="protein sequence ID" value="KAL3276829.1"/>
    <property type="molecule type" value="Genomic_DNA"/>
</dbReference>
<gene>
    <name evidence="1" type="ORF">HHI36_012191</name>
</gene>
<dbReference type="Proteomes" id="UP001516400">
    <property type="component" value="Unassembled WGS sequence"/>
</dbReference>